<dbReference type="PANTHER" id="PTHR23077">
    <property type="entry name" value="AAA-FAMILY ATPASE"/>
    <property type="match status" value="1"/>
</dbReference>
<organism evidence="4 5">
    <name type="scientific">Treponema bryantii</name>
    <dbReference type="NCBI Taxonomy" id="163"/>
    <lineage>
        <taxon>Bacteria</taxon>
        <taxon>Pseudomonadati</taxon>
        <taxon>Spirochaetota</taxon>
        <taxon>Spirochaetia</taxon>
        <taxon>Spirochaetales</taxon>
        <taxon>Treponemataceae</taxon>
        <taxon>Treponema</taxon>
    </lineage>
</organism>
<dbReference type="PANTHER" id="PTHR23077:SF171">
    <property type="entry name" value="NUCLEAR VALOSIN-CONTAINING PROTEIN-LIKE"/>
    <property type="match status" value="1"/>
</dbReference>
<name>A0A1I3LNV4_9SPIR</name>
<dbReference type="Gene3D" id="3.40.50.300">
    <property type="entry name" value="P-loop containing nucleotide triphosphate hydrolases"/>
    <property type="match status" value="1"/>
</dbReference>
<feature type="domain" description="AAA+ ATPase" evidence="3">
    <location>
        <begin position="508"/>
        <end position="637"/>
    </location>
</feature>
<dbReference type="GO" id="GO:0005524">
    <property type="term" value="F:ATP binding"/>
    <property type="evidence" value="ECO:0007669"/>
    <property type="project" value="UniProtKB-KW"/>
</dbReference>
<proteinExistence type="predicted"/>
<keyword evidence="2" id="KW-0067">ATP-binding</keyword>
<dbReference type="CDD" id="cd19481">
    <property type="entry name" value="RecA-like_protease"/>
    <property type="match status" value="1"/>
</dbReference>
<accession>A0A1I3LNV4</accession>
<dbReference type="OrthoDB" id="9806903at2"/>
<keyword evidence="1" id="KW-0547">Nucleotide-binding</keyword>
<dbReference type="Proteomes" id="UP000182737">
    <property type="component" value="Unassembled WGS sequence"/>
</dbReference>
<dbReference type="Pfam" id="PF00004">
    <property type="entry name" value="AAA"/>
    <property type="match status" value="1"/>
</dbReference>
<dbReference type="InterPro" id="IPR003593">
    <property type="entry name" value="AAA+_ATPase"/>
</dbReference>
<evidence type="ECO:0000313" key="5">
    <source>
        <dbReference type="Proteomes" id="UP000182737"/>
    </source>
</evidence>
<sequence length="717" mass="82955">MEVSNSYSGLMKKETDNACLNFQDKALSSYIYIKNYQQINLEKNELAKDFIRGVLDHDSIIALSDIYLSVLKTSEHEKYEGLKHGDGFDLDEVVTSLSKDLEEDYQKYGIILYLLDKKNEKEYPDTNPLKAILDKEYFKDFFNGLELSYSERVLFVLAIANEEWGWLFPEYKNDEYKAHLFCHICGIKKKDELAYSRKTNSELIQLGLFSAPWKISSYVYSYFMNENPAFICWRVVPPKCCDIYDYKETGRLNQKELEIMRKLKGFMVICSDSDYRNEYFLADYYHDCFDGIYEFTQMYKGTSKAEMEFYIYVLSLEINHHALFINKDLCKLLLQEESENPLAQIFNKKQSYSSILENVKCPVILSMESFTEEDREHFLENGIDVLYTLQLKLPEKKNYAECFGVFYLQEELPVNLLVDVALECDSLAIPPDQWSSVSKLLKSVQKLNKEEALELLRNKFSNGNKNDKLRKNSHYCVDALNTTEPINEVTNALKNADEYQKGEYDEESGIKVLLYGISGGGKTAYAEEVSKKMNKPLKIVRPSEVLSKWVGETEQNISRLFKEAAKEHSILLVDEADSFLHNRGDSVNHFEDSKVNSFLIEIERYPGILFCSTNLPDILDKAVDRRFNFKVGFKALTKEGVSLLCKSYFSSFEIDDAQVLKIYNSGEVTPGDFATLNGKLRFLAPEKRNSVYITEELCKIVRDKKRSYESNKIGFGN</sequence>
<gene>
    <name evidence="4" type="ORF">SAMN04487775_107108</name>
</gene>
<evidence type="ECO:0000313" key="4">
    <source>
        <dbReference type="EMBL" id="SFI86438.1"/>
    </source>
</evidence>
<reference evidence="5" key="1">
    <citation type="submission" date="2016-10" db="EMBL/GenBank/DDBJ databases">
        <authorList>
            <person name="Varghese N."/>
            <person name="Submissions S."/>
        </authorList>
    </citation>
    <scope>NUCLEOTIDE SEQUENCE [LARGE SCALE GENOMIC DNA]</scope>
    <source>
        <strain evidence="5">XBD1002</strain>
    </source>
</reference>
<dbReference type="InterPro" id="IPR050168">
    <property type="entry name" value="AAA_ATPase_domain"/>
</dbReference>
<dbReference type="AlphaFoldDB" id="A0A1I3LNV4"/>
<protein>
    <submittedName>
        <fullName evidence="4">AAA+-type ATPase, SpoVK/Ycf46/Vps4 family</fullName>
    </submittedName>
</protein>
<keyword evidence="5" id="KW-1185">Reference proteome</keyword>
<dbReference type="InterPro" id="IPR003959">
    <property type="entry name" value="ATPase_AAA_core"/>
</dbReference>
<evidence type="ECO:0000256" key="1">
    <source>
        <dbReference type="ARBA" id="ARBA00022741"/>
    </source>
</evidence>
<dbReference type="GO" id="GO:0016887">
    <property type="term" value="F:ATP hydrolysis activity"/>
    <property type="evidence" value="ECO:0007669"/>
    <property type="project" value="InterPro"/>
</dbReference>
<evidence type="ECO:0000256" key="2">
    <source>
        <dbReference type="ARBA" id="ARBA00022840"/>
    </source>
</evidence>
<dbReference type="EMBL" id="FORI01000007">
    <property type="protein sequence ID" value="SFI86438.1"/>
    <property type="molecule type" value="Genomic_DNA"/>
</dbReference>
<dbReference type="RefSeq" id="WP_074932336.1">
    <property type="nucleotide sequence ID" value="NZ_FORI01000007.1"/>
</dbReference>
<dbReference type="SMART" id="SM00382">
    <property type="entry name" value="AAA"/>
    <property type="match status" value="1"/>
</dbReference>
<evidence type="ECO:0000259" key="3">
    <source>
        <dbReference type="SMART" id="SM00382"/>
    </source>
</evidence>
<dbReference type="SUPFAM" id="SSF52540">
    <property type="entry name" value="P-loop containing nucleoside triphosphate hydrolases"/>
    <property type="match status" value="1"/>
</dbReference>
<dbReference type="InterPro" id="IPR027417">
    <property type="entry name" value="P-loop_NTPase"/>
</dbReference>